<evidence type="ECO:0000259" key="3">
    <source>
        <dbReference type="PROSITE" id="PS50157"/>
    </source>
</evidence>
<keyword evidence="1" id="KW-0479">Metal-binding</keyword>
<reference evidence="4" key="2">
    <citation type="submission" date="2013-03" db="EMBL/GenBank/DDBJ databases">
        <title>Sequence assembly of the Biomphalaria glabrata genome version 4.3.</title>
        <authorList>
            <person name="Warren W."/>
            <person name="Wilson R.K."/>
            <person name="Hillier L.W."/>
            <person name="Minx P."/>
        </authorList>
    </citation>
    <scope>NUCLEOTIDE SEQUENCE</scope>
    <source>
        <strain evidence="4">BB02</strain>
    </source>
</reference>
<keyword evidence="1" id="KW-0862">Zinc</keyword>
<dbReference type="EnsemblMetazoa" id="BGLB039041-RD">
    <property type="protein sequence ID" value="BGLB039041-PD"/>
    <property type="gene ID" value="BGLB039041"/>
</dbReference>
<evidence type="ECO:0000313" key="4">
    <source>
        <dbReference type="EnsemblMetazoa" id="BGLB039041-PB"/>
    </source>
</evidence>
<dbReference type="VEuPathDB" id="VectorBase:BGLB039041"/>
<dbReference type="STRING" id="6526.A0A2C9M674"/>
<dbReference type="KEGG" id="bgt:106071869"/>
<evidence type="ECO:0000256" key="1">
    <source>
        <dbReference type="PROSITE-ProRule" id="PRU00042"/>
    </source>
</evidence>
<dbReference type="OrthoDB" id="10260596at2759"/>
<dbReference type="GO" id="GO:0008270">
    <property type="term" value="F:zinc ion binding"/>
    <property type="evidence" value="ECO:0007669"/>
    <property type="project" value="UniProtKB-KW"/>
</dbReference>
<gene>
    <name evidence="5" type="primary">106071869</name>
</gene>
<dbReference type="AlphaFoldDB" id="A0A2C9M674"/>
<dbReference type="EnsemblMetazoa" id="BGLB039041-RA">
    <property type="protein sequence ID" value="BGLB039041-PA"/>
    <property type="gene ID" value="BGLB039041"/>
</dbReference>
<proteinExistence type="predicted"/>
<dbReference type="PROSITE" id="PS50157">
    <property type="entry name" value="ZINC_FINGER_C2H2_2"/>
    <property type="match status" value="1"/>
</dbReference>
<dbReference type="PROSITE" id="PS00028">
    <property type="entry name" value="ZINC_FINGER_C2H2_1"/>
    <property type="match status" value="2"/>
</dbReference>
<dbReference type="RefSeq" id="XP_013087538.2">
    <property type="nucleotide sequence ID" value="XM_013232084.2"/>
</dbReference>
<dbReference type="VEuPathDB" id="VectorBase:BGLAX_048776"/>
<reference evidence="4" key="1">
    <citation type="journal article" date="2004" name="J. Parasitol.">
        <title>The mitochondrial genome of Biomphalaria glabrata (Gastropoda: Basommatophora), intermediate host of Schistosoma mansoni.</title>
        <authorList>
            <person name="DeJong R.J."/>
            <person name="Emery A.M."/>
            <person name="Adema C.M."/>
        </authorList>
    </citation>
    <scope>NUCLEOTIDE SEQUENCE</scope>
    <source>
        <strain evidence="4">BB02</strain>
    </source>
</reference>
<dbReference type="Gene3D" id="3.30.160.60">
    <property type="entry name" value="Classic Zinc Finger"/>
    <property type="match status" value="1"/>
</dbReference>
<dbReference type="EnsemblMetazoa" id="BGLB039041-RE">
    <property type="protein sequence ID" value="BGLB039041-PE"/>
    <property type="gene ID" value="BGLB039041"/>
</dbReference>
<keyword evidence="1" id="KW-0863">Zinc-finger</keyword>
<reference evidence="5" key="3">
    <citation type="submission" date="2020-05" db="UniProtKB">
        <authorList>
            <consortium name="EnsemblMetazoa"/>
        </authorList>
    </citation>
    <scope>IDENTIFICATION</scope>
    <source>
        <strain evidence="5">BB02</strain>
    </source>
</reference>
<dbReference type="RefSeq" id="XP_013087540.2">
    <property type="nucleotide sequence ID" value="XM_013232086.2"/>
</dbReference>
<dbReference type="RefSeq" id="XP_013087539.2">
    <property type="nucleotide sequence ID" value="XM_013232085.2"/>
</dbReference>
<feature type="region of interest" description="Disordered" evidence="2">
    <location>
        <begin position="53"/>
        <end position="73"/>
    </location>
</feature>
<evidence type="ECO:0000313" key="5">
    <source>
        <dbReference type="EnsemblMetazoa" id="BGLB039041-PF"/>
    </source>
</evidence>
<name>A0A2C9M674_BIOGL</name>
<dbReference type="SUPFAM" id="SSF57667">
    <property type="entry name" value="beta-beta-alpha zinc fingers"/>
    <property type="match status" value="1"/>
</dbReference>
<accession>A0A2C9M674</accession>
<dbReference type="Proteomes" id="UP000076420">
    <property type="component" value="Unassembled WGS sequence"/>
</dbReference>
<dbReference type="SMART" id="SM00355">
    <property type="entry name" value="ZnF_C2H2"/>
    <property type="match status" value="3"/>
</dbReference>
<feature type="region of interest" description="Disordered" evidence="2">
    <location>
        <begin position="104"/>
        <end position="123"/>
    </location>
</feature>
<evidence type="ECO:0000256" key="2">
    <source>
        <dbReference type="SAM" id="MobiDB-lite"/>
    </source>
</evidence>
<dbReference type="RefSeq" id="XP_013087537.2">
    <property type="nucleotide sequence ID" value="XM_013232083.2"/>
</dbReference>
<feature type="domain" description="C2H2-type" evidence="3">
    <location>
        <begin position="238"/>
        <end position="266"/>
    </location>
</feature>
<organism evidence="5 6">
    <name type="scientific">Biomphalaria glabrata</name>
    <name type="common">Bloodfluke planorb</name>
    <name type="synonym">Freshwater snail</name>
    <dbReference type="NCBI Taxonomy" id="6526"/>
    <lineage>
        <taxon>Eukaryota</taxon>
        <taxon>Metazoa</taxon>
        <taxon>Spiralia</taxon>
        <taxon>Lophotrochozoa</taxon>
        <taxon>Mollusca</taxon>
        <taxon>Gastropoda</taxon>
        <taxon>Heterobranchia</taxon>
        <taxon>Euthyneura</taxon>
        <taxon>Panpulmonata</taxon>
        <taxon>Hygrophila</taxon>
        <taxon>Lymnaeoidea</taxon>
        <taxon>Planorbidae</taxon>
        <taxon>Biomphalaria</taxon>
    </lineage>
</organism>
<dbReference type="InterPro" id="IPR013087">
    <property type="entry name" value="Znf_C2H2_type"/>
</dbReference>
<dbReference type="InterPro" id="IPR036236">
    <property type="entry name" value="Znf_C2H2_sf"/>
</dbReference>
<dbReference type="EnsemblMetazoa" id="BGLB039041-RF">
    <property type="protein sequence ID" value="BGLB039041-PF"/>
    <property type="gene ID" value="BGLB039041"/>
</dbReference>
<protein>
    <recommendedName>
        <fullName evidence="3">C2H2-type domain-containing protein</fullName>
    </recommendedName>
</protein>
<dbReference type="EnsemblMetazoa" id="BGLB039041-RB">
    <property type="protein sequence ID" value="BGLB039041-PB"/>
    <property type="gene ID" value="BGLB039041"/>
</dbReference>
<dbReference type="EnsemblMetazoa" id="BGLB039041-RC">
    <property type="protein sequence ID" value="BGLB039041-PC"/>
    <property type="gene ID" value="BGLB039041"/>
</dbReference>
<evidence type="ECO:0000313" key="6">
    <source>
        <dbReference type="Proteomes" id="UP000076420"/>
    </source>
</evidence>
<sequence>MDSNGQKENVLHNPGKLKPFKIVRLGNWRRNRNFKKYRNKSHGKTQARIHVDGEKTKTPDTDFGTSTSTNGEAEKCNRETNVDMWLNSRPSLLPIQESVNIHVTRSSSTVTPDTEKNSAKESLPQSEVKIKYISQSDPTVQSIVHIESTVYKKKSNEEKKQTPQESTINSYACHLCKYTIEKLFNFQLHLAQHTVDPERLIPVNARQCQLKCGICGYFGTSKEDLALHVEEHAFQKRFLCAYCKKDFSKRRQILRHAAKRHKREELCFYDRRILYQKLMKLPDWMVRMNPEVFLDSEEVSNYLEQQKLD</sequence>